<keyword evidence="3" id="KW-1185">Reference proteome</keyword>
<dbReference type="Gramene" id="PGSC0003DMT400071304">
    <property type="protein sequence ID" value="PGSC0003DMT400071304"/>
    <property type="gene ID" value="PGSC0003DMG400027731"/>
</dbReference>
<dbReference type="EnsemblPlants" id="PGSC0003DMT400071304">
    <property type="protein sequence ID" value="PGSC0003DMT400071304"/>
    <property type="gene ID" value="PGSC0003DMG400027731"/>
</dbReference>
<evidence type="ECO:0000256" key="1">
    <source>
        <dbReference type="SAM" id="MobiDB-lite"/>
    </source>
</evidence>
<evidence type="ECO:0000313" key="3">
    <source>
        <dbReference type="Proteomes" id="UP000011115"/>
    </source>
</evidence>
<dbReference type="InParanoid" id="M1CNI1"/>
<accession>M1CNI1</accession>
<reference evidence="2" key="2">
    <citation type="submission" date="2015-06" db="UniProtKB">
        <authorList>
            <consortium name="EnsemblPlants"/>
        </authorList>
    </citation>
    <scope>IDENTIFICATION</scope>
    <source>
        <strain evidence="2">DM1-3 516 R44</strain>
    </source>
</reference>
<dbReference type="AlphaFoldDB" id="M1CNI1"/>
<reference evidence="3" key="1">
    <citation type="journal article" date="2011" name="Nature">
        <title>Genome sequence and analysis of the tuber crop potato.</title>
        <authorList>
            <consortium name="The Potato Genome Sequencing Consortium"/>
        </authorList>
    </citation>
    <scope>NUCLEOTIDE SEQUENCE [LARGE SCALE GENOMIC DNA]</scope>
    <source>
        <strain evidence="3">cv. DM1-3 516 R44</strain>
    </source>
</reference>
<proteinExistence type="predicted"/>
<organism evidence="2 3">
    <name type="scientific">Solanum tuberosum</name>
    <name type="common">Potato</name>
    <dbReference type="NCBI Taxonomy" id="4113"/>
    <lineage>
        <taxon>Eukaryota</taxon>
        <taxon>Viridiplantae</taxon>
        <taxon>Streptophyta</taxon>
        <taxon>Embryophyta</taxon>
        <taxon>Tracheophyta</taxon>
        <taxon>Spermatophyta</taxon>
        <taxon>Magnoliopsida</taxon>
        <taxon>eudicotyledons</taxon>
        <taxon>Gunneridae</taxon>
        <taxon>Pentapetalae</taxon>
        <taxon>asterids</taxon>
        <taxon>lamiids</taxon>
        <taxon>Solanales</taxon>
        <taxon>Solanaceae</taxon>
        <taxon>Solanoideae</taxon>
        <taxon>Solaneae</taxon>
        <taxon>Solanum</taxon>
    </lineage>
</organism>
<dbReference type="HOGENOM" id="CLU_3072476_0_0_1"/>
<sequence length="53" mass="5657">MAIDGENVDLVQNSSGTSVPSQVNYGQGQGIDYNHWLPNIHASVRGRASTIDS</sequence>
<feature type="region of interest" description="Disordered" evidence="1">
    <location>
        <begin position="1"/>
        <end position="23"/>
    </location>
</feature>
<evidence type="ECO:0000313" key="2">
    <source>
        <dbReference type="EnsemblPlants" id="PGSC0003DMT400071304"/>
    </source>
</evidence>
<feature type="compositionally biased region" description="Polar residues" evidence="1">
    <location>
        <begin position="10"/>
        <end position="23"/>
    </location>
</feature>
<protein>
    <submittedName>
        <fullName evidence="2">Uncharacterized protein</fullName>
    </submittedName>
</protein>
<dbReference type="Proteomes" id="UP000011115">
    <property type="component" value="Unassembled WGS sequence"/>
</dbReference>
<dbReference type="PaxDb" id="4113-PGSC0003DMT400071304"/>
<name>M1CNI1_SOLTU</name>